<reference evidence="1" key="1">
    <citation type="submission" date="2019-05" db="EMBL/GenBank/DDBJ databases">
        <title>Annotation for the trematode Paragonimus heterotremus.</title>
        <authorList>
            <person name="Choi Y.-J."/>
        </authorList>
    </citation>
    <scope>NUCLEOTIDE SEQUENCE</scope>
    <source>
        <strain evidence="1">LC</strain>
    </source>
</reference>
<organism evidence="1 2">
    <name type="scientific">Paragonimus heterotremus</name>
    <dbReference type="NCBI Taxonomy" id="100268"/>
    <lineage>
        <taxon>Eukaryota</taxon>
        <taxon>Metazoa</taxon>
        <taxon>Spiralia</taxon>
        <taxon>Lophotrochozoa</taxon>
        <taxon>Platyhelminthes</taxon>
        <taxon>Trematoda</taxon>
        <taxon>Digenea</taxon>
        <taxon>Plagiorchiida</taxon>
        <taxon>Troglotremata</taxon>
        <taxon>Troglotrematidae</taxon>
        <taxon>Paragonimus</taxon>
    </lineage>
</organism>
<gene>
    <name evidence="1" type="ORF">PHET_12275</name>
</gene>
<evidence type="ECO:0000313" key="1">
    <source>
        <dbReference type="EMBL" id="KAF5394073.1"/>
    </source>
</evidence>
<sequence>MFRSTQSYSLIQAVPSVSDYLYRQKIKRFRCFVRTVCKLQWIREEALADIVAVELVDLPVSESQARMEEEFGHTHGNLVEMFVKRFRTQAAQLWVGLLYARFVC</sequence>
<dbReference type="OrthoDB" id="28092at2759"/>
<evidence type="ECO:0000313" key="2">
    <source>
        <dbReference type="Proteomes" id="UP000748531"/>
    </source>
</evidence>
<dbReference type="EMBL" id="LUCH01021433">
    <property type="protein sequence ID" value="KAF5394073.1"/>
    <property type="molecule type" value="Genomic_DNA"/>
</dbReference>
<name>A0A8J4WCK2_9TREM</name>
<protein>
    <submittedName>
        <fullName evidence="1">Uncharacterized protein</fullName>
    </submittedName>
</protein>
<proteinExistence type="predicted"/>
<dbReference type="Proteomes" id="UP000748531">
    <property type="component" value="Unassembled WGS sequence"/>
</dbReference>
<accession>A0A8J4WCK2</accession>
<keyword evidence="2" id="KW-1185">Reference proteome</keyword>
<dbReference type="AlphaFoldDB" id="A0A8J4WCK2"/>
<comment type="caution">
    <text evidence="1">The sequence shown here is derived from an EMBL/GenBank/DDBJ whole genome shotgun (WGS) entry which is preliminary data.</text>
</comment>